<dbReference type="EMBL" id="JAACJL010000046">
    <property type="protein sequence ID" value="KAF4613281.1"/>
    <property type="molecule type" value="Genomic_DNA"/>
</dbReference>
<evidence type="ECO:0000313" key="2">
    <source>
        <dbReference type="Proteomes" id="UP000521872"/>
    </source>
</evidence>
<organism evidence="1 2">
    <name type="scientific">Agrocybe pediades</name>
    <dbReference type="NCBI Taxonomy" id="84607"/>
    <lineage>
        <taxon>Eukaryota</taxon>
        <taxon>Fungi</taxon>
        <taxon>Dikarya</taxon>
        <taxon>Basidiomycota</taxon>
        <taxon>Agaricomycotina</taxon>
        <taxon>Agaricomycetes</taxon>
        <taxon>Agaricomycetidae</taxon>
        <taxon>Agaricales</taxon>
        <taxon>Agaricineae</taxon>
        <taxon>Strophariaceae</taxon>
        <taxon>Agrocybe</taxon>
    </lineage>
</organism>
<dbReference type="Gene3D" id="1.20.1280.50">
    <property type="match status" value="1"/>
</dbReference>
<dbReference type="Gene3D" id="3.80.10.10">
    <property type="entry name" value="Ribonuclease Inhibitor"/>
    <property type="match status" value="1"/>
</dbReference>
<proteinExistence type="predicted"/>
<comment type="caution">
    <text evidence="1">The sequence shown here is derived from an EMBL/GenBank/DDBJ whole genome shotgun (WGS) entry which is preliminary data.</text>
</comment>
<accession>A0A8H4QM22</accession>
<dbReference type="Proteomes" id="UP000521872">
    <property type="component" value="Unassembled WGS sequence"/>
</dbReference>
<name>A0A8H4QM22_9AGAR</name>
<sequence>MELEEEPTHRSTKDWKVAAIRKKLDICAQKLLEVNQHAANLEAEACRIREELNAVSAAIMSLPPEILIEIFLLLCESRRKDNAKRLCSEYPPQFLIGSVCSLWRRVAWGTSRVWRTVAITFSSRRIETQNQLLQEWMDRSRTSLLDIYLYSENLGLAEILFRNLYQPPKETFAIICATNERWRTLHTPRFTHLWDQFKSGNAPATSLYELCLSLPSTEEVQTIDWDLRGSVHLKKLNLEMRGRRGLVINWRALTHLQICTSPPECLYFLPNCLALESLTIRHGFHSEASLNLNDNGACTTRLTSLTHLSLCETPMAMENVWSYMTAPNLKDLTLSPTHTPDDCMRWSNSLIQFIRRSSCSLEKVAVCNVSTTCVHTLLEEARTVIQLIVVLSIPYGQQVISNAPVLNLLNSSLYGSCHLPGLEELCLSLKGDLRTDIDTLLGMIKSRVLPLLPPRNGQPPGKKIRKIIIMYHDTALMEDVEPDTLRRFYEELHSLSTSTGTSIKMVTK</sequence>
<evidence type="ECO:0000313" key="1">
    <source>
        <dbReference type="EMBL" id="KAF4613281.1"/>
    </source>
</evidence>
<reference evidence="1 2" key="1">
    <citation type="submission" date="2019-12" db="EMBL/GenBank/DDBJ databases">
        <authorList>
            <person name="Floudas D."/>
            <person name="Bentzer J."/>
            <person name="Ahren D."/>
            <person name="Johansson T."/>
            <person name="Persson P."/>
            <person name="Tunlid A."/>
        </authorList>
    </citation>
    <scope>NUCLEOTIDE SEQUENCE [LARGE SCALE GENOMIC DNA]</scope>
    <source>
        <strain evidence="1 2">CBS 102.39</strain>
    </source>
</reference>
<gene>
    <name evidence="1" type="ORF">D9613_011010</name>
</gene>
<keyword evidence="2" id="KW-1185">Reference proteome</keyword>
<dbReference type="AlphaFoldDB" id="A0A8H4QM22"/>
<dbReference type="InterPro" id="IPR032675">
    <property type="entry name" value="LRR_dom_sf"/>
</dbReference>
<protein>
    <recommendedName>
        <fullName evidence="3">F-box domain-containing protein</fullName>
    </recommendedName>
</protein>
<evidence type="ECO:0008006" key="3">
    <source>
        <dbReference type="Google" id="ProtNLM"/>
    </source>
</evidence>